<dbReference type="SUPFAM" id="SSF49313">
    <property type="entry name" value="Cadherin-like"/>
    <property type="match status" value="1"/>
</dbReference>
<name>A0A2Z2NRC3_9GAMM</name>
<feature type="chain" id="PRO_5016347102" description="DUF5060 domain-containing protein" evidence="1">
    <location>
        <begin position="25"/>
        <end position="821"/>
    </location>
</feature>
<dbReference type="Pfam" id="PF12904">
    <property type="entry name" value="Collagen_bind_2"/>
    <property type="match status" value="1"/>
</dbReference>
<gene>
    <name evidence="4" type="ORF">IMCC3135_05890</name>
</gene>
<dbReference type="InterPro" id="IPR015919">
    <property type="entry name" value="Cadherin-like_sf"/>
</dbReference>
<evidence type="ECO:0000313" key="4">
    <source>
        <dbReference type="EMBL" id="ASJ71290.1"/>
    </source>
</evidence>
<proteinExistence type="predicted"/>
<feature type="domain" description="DUF5060" evidence="3">
    <location>
        <begin position="33"/>
        <end position="108"/>
    </location>
</feature>
<reference evidence="4 5" key="1">
    <citation type="submission" date="2016-12" db="EMBL/GenBank/DDBJ databases">
        <authorList>
            <person name="Song W.-J."/>
            <person name="Kurnit D.M."/>
        </authorList>
    </citation>
    <scope>NUCLEOTIDE SEQUENCE [LARGE SCALE GENOMIC DNA]</scope>
    <source>
        <strain evidence="4 5">IMCC3135</strain>
    </source>
</reference>
<dbReference type="EMBL" id="CP018632">
    <property type="protein sequence ID" value="ASJ71290.1"/>
    <property type="molecule type" value="Genomic_DNA"/>
</dbReference>
<protein>
    <recommendedName>
        <fullName evidence="6">DUF5060 domain-containing protein</fullName>
    </recommendedName>
</protein>
<evidence type="ECO:0000259" key="3">
    <source>
        <dbReference type="Pfam" id="PF16586"/>
    </source>
</evidence>
<feature type="signal peptide" evidence="1">
    <location>
        <begin position="1"/>
        <end position="24"/>
    </location>
</feature>
<evidence type="ECO:0000259" key="2">
    <source>
        <dbReference type="Pfam" id="PF12904"/>
    </source>
</evidence>
<dbReference type="InterPro" id="IPR013783">
    <property type="entry name" value="Ig-like_fold"/>
</dbReference>
<sequence>MHRCHYLLFCLSLALGTVSSQAFAATINGELFKWHPVEIDFTGPLASEADTSPNPFLDYRLTVELTSPSGKVTRVPGYFAGDGQGHGRGNIWRARFSADEVGQWHYHALIHSGSEIALSLSLDEGLEIELTGSSGDMQIAPAPYDAPEFLRHGRLEYVGEHYLKFRDGPYWIKGGTDSPENLLGFSGIDGTFDQGGIDELFLHDYAEHRGDFVEGDPLFTHSQTGADSRGLIGALNYLGAQGVNSVFFLPMNLGGDGQDTYPFVGASKERFDKTHYDISKLHQWNQVLAHAQRQGIALNIVLSETETANEQWLDDGALGVERKLFFRELVARFGYLLAAKWNLGEENDFPRVELDKHADYLQALDWSGKPIAVHTHINQFYRYGEIVGDSRYGASSIQYDEQFAGQFVEQWRTNSANAGHPWVLDMDENTNGLTPESNADRRKQILYDVLFSGGNIEWYFGYHPQPIGGDIDAGDFRQRESMWQQMRFAREMMQNELPFWEMEPADWRVSGDSDAYGGAEVFALMGEAYAIYLPQSTGAEVLNTGSVSGRFGLRWFDPRTGAMSNGSQQLSASDNLALGSPPYSMGEDWVVLINRLDQAIEQDAVSQSSNEAPVFNALPERTVSVGESVLIKLTATDSDGTFPSVTVGALPAGMKINGPGNGLLELIWTVPGDAAAESVVELIAIDALDSSLRSTQQLIINVRGGEAGLAETGNPLIESSPDATLRDLAPVFETIPLQQLEAGRVLALRVIAKGADGAPPALMLIDGPEGAAFVDNGDGTRTFTWQTRASDTGNRTITFMARDHELANLVSTLQVEVQITP</sequence>
<keyword evidence="1" id="KW-0732">Signal</keyword>
<evidence type="ECO:0000256" key="1">
    <source>
        <dbReference type="SAM" id="SignalP"/>
    </source>
</evidence>
<organism evidence="4 5">
    <name type="scientific">Granulosicoccus antarcticus IMCC3135</name>
    <dbReference type="NCBI Taxonomy" id="1192854"/>
    <lineage>
        <taxon>Bacteria</taxon>
        <taxon>Pseudomonadati</taxon>
        <taxon>Pseudomonadota</taxon>
        <taxon>Gammaproteobacteria</taxon>
        <taxon>Chromatiales</taxon>
        <taxon>Granulosicoccaceae</taxon>
        <taxon>Granulosicoccus</taxon>
    </lineage>
</organism>
<dbReference type="InterPro" id="IPR024749">
    <property type="entry name" value="Collagen-bd_put"/>
</dbReference>
<dbReference type="KEGG" id="gai:IMCC3135_05890"/>
<evidence type="ECO:0008006" key="6">
    <source>
        <dbReference type="Google" id="ProtNLM"/>
    </source>
</evidence>
<feature type="domain" description="Putative collagen-binding" evidence="2">
    <location>
        <begin position="520"/>
        <end position="593"/>
    </location>
</feature>
<dbReference type="GO" id="GO:0016020">
    <property type="term" value="C:membrane"/>
    <property type="evidence" value="ECO:0007669"/>
    <property type="project" value="InterPro"/>
</dbReference>
<dbReference type="Gene3D" id="2.60.40.10">
    <property type="entry name" value="Immunoglobulins"/>
    <property type="match status" value="2"/>
</dbReference>
<dbReference type="GO" id="GO:0005509">
    <property type="term" value="F:calcium ion binding"/>
    <property type="evidence" value="ECO:0007669"/>
    <property type="project" value="InterPro"/>
</dbReference>
<dbReference type="Gene3D" id="3.20.20.80">
    <property type="entry name" value="Glycosidases"/>
    <property type="match status" value="1"/>
</dbReference>
<dbReference type="Pfam" id="PF16586">
    <property type="entry name" value="DUF5060"/>
    <property type="match status" value="1"/>
</dbReference>
<dbReference type="AlphaFoldDB" id="A0A2Z2NRC3"/>
<dbReference type="InterPro" id="IPR032260">
    <property type="entry name" value="DUF5060"/>
</dbReference>
<evidence type="ECO:0000313" key="5">
    <source>
        <dbReference type="Proteomes" id="UP000250079"/>
    </source>
</evidence>
<dbReference type="Proteomes" id="UP000250079">
    <property type="component" value="Chromosome"/>
</dbReference>
<keyword evidence="5" id="KW-1185">Reference proteome</keyword>
<accession>A0A2Z2NRC3</accession>